<organism evidence="3 4">
    <name type="scientific">Chondrus crispus</name>
    <name type="common">Carrageen Irish moss</name>
    <name type="synonym">Polymorpha crispa</name>
    <dbReference type="NCBI Taxonomy" id="2769"/>
    <lineage>
        <taxon>Eukaryota</taxon>
        <taxon>Rhodophyta</taxon>
        <taxon>Florideophyceae</taxon>
        <taxon>Rhodymeniophycidae</taxon>
        <taxon>Gigartinales</taxon>
        <taxon>Gigartinaceae</taxon>
        <taxon>Chondrus</taxon>
    </lineage>
</organism>
<proteinExistence type="predicted"/>
<keyword evidence="2" id="KW-1133">Transmembrane helix</keyword>
<dbReference type="InterPro" id="IPR026898">
    <property type="entry name" value="PrsW"/>
</dbReference>
<dbReference type="Proteomes" id="UP000012073">
    <property type="component" value="Unassembled WGS sequence"/>
</dbReference>
<dbReference type="KEGG" id="ccp:CHC_T00006237001"/>
<feature type="transmembrane region" description="Helical" evidence="2">
    <location>
        <begin position="337"/>
        <end position="358"/>
    </location>
</feature>
<feature type="transmembrane region" description="Helical" evidence="2">
    <location>
        <begin position="78"/>
        <end position="95"/>
    </location>
</feature>
<keyword evidence="2" id="KW-0812">Transmembrane</keyword>
<name>R7QM26_CHOCR</name>
<dbReference type="RefSeq" id="XP_005718409.1">
    <property type="nucleotide sequence ID" value="XM_005718352.1"/>
</dbReference>
<dbReference type="AlphaFoldDB" id="R7QM26"/>
<keyword evidence="2" id="KW-0472">Membrane</keyword>
<feature type="transmembrane region" description="Helical" evidence="2">
    <location>
        <begin position="55"/>
        <end position="72"/>
    </location>
</feature>
<dbReference type="Gramene" id="CDF38516">
    <property type="protein sequence ID" value="CDF38516"/>
    <property type="gene ID" value="CHC_T00006237001"/>
</dbReference>
<protein>
    <submittedName>
        <fullName evidence="3">Uncharacterized protein</fullName>
    </submittedName>
</protein>
<evidence type="ECO:0000256" key="2">
    <source>
        <dbReference type="SAM" id="Phobius"/>
    </source>
</evidence>
<reference evidence="4" key="1">
    <citation type="journal article" date="2013" name="Proc. Natl. Acad. Sci. U.S.A.">
        <title>Genome structure and metabolic features in the red seaweed Chondrus crispus shed light on evolution of the Archaeplastida.</title>
        <authorList>
            <person name="Collen J."/>
            <person name="Porcel B."/>
            <person name="Carre W."/>
            <person name="Ball S.G."/>
            <person name="Chaparro C."/>
            <person name="Tonon T."/>
            <person name="Barbeyron T."/>
            <person name="Michel G."/>
            <person name="Noel B."/>
            <person name="Valentin K."/>
            <person name="Elias M."/>
            <person name="Artiguenave F."/>
            <person name="Arun A."/>
            <person name="Aury J.M."/>
            <person name="Barbosa-Neto J.F."/>
            <person name="Bothwell J.H."/>
            <person name="Bouget F.Y."/>
            <person name="Brillet L."/>
            <person name="Cabello-Hurtado F."/>
            <person name="Capella-Gutierrez S."/>
            <person name="Charrier B."/>
            <person name="Cladiere L."/>
            <person name="Cock J.M."/>
            <person name="Coelho S.M."/>
            <person name="Colleoni C."/>
            <person name="Czjzek M."/>
            <person name="Da Silva C."/>
            <person name="Delage L."/>
            <person name="Denoeud F."/>
            <person name="Deschamps P."/>
            <person name="Dittami S.M."/>
            <person name="Gabaldon T."/>
            <person name="Gachon C.M."/>
            <person name="Groisillier A."/>
            <person name="Herve C."/>
            <person name="Jabbari K."/>
            <person name="Katinka M."/>
            <person name="Kloareg B."/>
            <person name="Kowalczyk N."/>
            <person name="Labadie K."/>
            <person name="Leblanc C."/>
            <person name="Lopez P.J."/>
            <person name="McLachlan D.H."/>
            <person name="Meslet-Cladiere L."/>
            <person name="Moustafa A."/>
            <person name="Nehr Z."/>
            <person name="Nyvall Collen P."/>
            <person name="Panaud O."/>
            <person name="Partensky F."/>
            <person name="Poulain J."/>
            <person name="Rensing S.A."/>
            <person name="Rousvoal S."/>
            <person name="Samson G."/>
            <person name="Symeonidi A."/>
            <person name="Weissenbach J."/>
            <person name="Zambounis A."/>
            <person name="Wincker P."/>
            <person name="Boyen C."/>
        </authorList>
    </citation>
    <scope>NUCLEOTIDE SEQUENCE [LARGE SCALE GENOMIC DNA]</scope>
    <source>
        <strain evidence="4">cv. Stackhouse</strain>
    </source>
</reference>
<dbReference type="GeneID" id="17326127"/>
<evidence type="ECO:0000256" key="1">
    <source>
        <dbReference type="SAM" id="MobiDB-lite"/>
    </source>
</evidence>
<dbReference type="GO" id="GO:0008233">
    <property type="term" value="F:peptidase activity"/>
    <property type="evidence" value="ECO:0007669"/>
    <property type="project" value="InterPro"/>
</dbReference>
<dbReference type="Pfam" id="PF13367">
    <property type="entry name" value="PrsW-protease"/>
    <property type="match status" value="1"/>
</dbReference>
<feature type="transmembrane region" description="Helical" evidence="2">
    <location>
        <begin position="279"/>
        <end position="299"/>
    </location>
</feature>
<keyword evidence="4" id="KW-1185">Reference proteome</keyword>
<evidence type="ECO:0000313" key="4">
    <source>
        <dbReference type="Proteomes" id="UP000012073"/>
    </source>
</evidence>
<feature type="transmembrane region" description="Helical" evidence="2">
    <location>
        <begin position="232"/>
        <end position="259"/>
    </location>
</feature>
<dbReference type="EMBL" id="HG001940">
    <property type="protein sequence ID" value="CDF38516.1"/>
    <property type="molecule type" value="Genomic_DNA"/>
</dbReference>
<sequence length="378" mass="41744">MGAQLEDEAAGAPSTSTGDIPIELEPTRRSDGYIPPEDPSRTNVEAGDYSRMSSGSRISLVTIAIMLVIFVALSPRPFFTSLFVLLSLLPAFPIIHFVRTKFDDKSIGWTYLLNQLLLGAIPLVLFTIIAEWLLTFGIGFLIFEKELREVEIAIDTPPTVDEDGKRHDLLANVLEHVALWKMILFFLLIAFVTAGFIEEVAKWMLARRYRKVDQENAELDADSGARIGCKGILAIACMGALGFAACENMGYILVSALSIRKGFSFRLVGITLLRGLLAYPLHIGTQFFVAVSAAQWYVFKDKSNVMLALFVAVLFHGTFDGVALLGMLLIGGNIIPFWVGYLIPVFDFMLVGLLLLLCRSRYKALLVRESLVLASEPV</sequence>
<evidence type="ECO:0000313" key="3">
    <source>
        <dbReference type="EMBL" id="CDF38516.1"/>
    </source>
</evidence>
<accession>R7QM26</accession>
<feature type="region of interest" description="Disordered" evidence="1">
    <location>
        <begin position="1"/>
        <end position="48"/>
    </location>
</feature>
<feature type="transmembrane region" description="Helical" evidence="2">
    <location>
        <begin position="178"/>
        <end position="201"/>
    </location>
</feature>
<dbReference type="OrthoDB" id="10594814at2759"/>
<gene>
    <name evidence="3" type="ORF">CHC_T00006237001</name>
</gene>
<feature type="transmembrane region" description="Helical" evidence="2">
    <location>
        <begin position="116"/>
        <end position="143"/>
    </location>
</feature>
<feature type="transmembrane region" description="Helical" evidence="2">
    <location>
        <begin position="306"/>
        <end position="331"/>
    </location>
</feature>
<dbReference type="OMA" id="GFAACEN"/>